<evidence type="ECO:0000259" key="2">
    <source>
        <dbReference type="Pfam" id="PF03432"/>
    </source>
</evidence>
<dbReference type="Proteomes" id="UP000198432">
    <property type="component" value="Unassembled WGS sequence"/>
</dbReference>
<gene>
    <name evidence="3" type="ORF">SAMN06296052_105136</name>
</gene>
<name>A0A239DVC5_9BACT</name>
<feature type="domain" description="MobA/VirD2-like nuclease" evidence="2">
    <location>
        <begin position="41"/>
        <end position="150"/>
    </location>
</feature>
<feature type="region of interest" description="Disordered" evidence="1">
    <location>
        <begin position="500"/>
        <end position="520"/>
    </location>
</feature>
<organism evidence="3 4">
    <name type="scientific">Pontibacter ummariensis</name>
    <dbReference type="NCBI Taxonomy" id="1610492"/>
    <lineage>
        <taxon>Bacteria</taxon>
        <taxon>Pseudomonadati</taxon>
        <taxon>Bacteroidota</taxon>
        <taxon>Cytophagia</taxon>
        <taxon>Cytophagales</taxon>
        <taxon>Hymenobacteraceae</taxon>
        <taxon>Pontibacter</taxon>
    </lineage>
</organism>
<dbReference type="AlphaFoldDB" id="A0A239DVC5"/>
<dbReference type="InterPro" id="IPR005094">
    <property type="entry name" value="Endonuclease_MobA/VirD2"/>
</dbReference>
<evidence type="ECO:0000256" key="1">
    <source>
        <dbReference type="SAM" id="MobiDB-lite"/>
    </source>
</evidence>
<dbReference type="OrthoDB" id="915634at2"/>
<dbReference type="RefSeq" id="WP_089318560.1">
    <property type="nucleotide sequence ID" value="NZ_FZOQ01000005.1"/>
</dbReference>
<proteinExistence type="predicted"/>
<reference evidence="4" key="1">
    <citation type="submission" date="2017-06" db="EMBL/GenBank/DDBJ databases">
        <authorList>
            <person name="Varghese N."/>
            <person name="Submissions S."/>
        </authorList>
    </citation>
    <scope>NUCLEOTIDE SEQUENCE [LARGE SCALE GENOMIC DNA]</scope>
    <source>
        <strain evidence="4">NKM1</strain>
    </source>
</reference>
<protein>
    <submittedName>
        <fullName evidence="3">Relaxase/Mobilisation nuclease domain-containing protein</fullName>
    </submittedName>
</protein>
<evidence type="ECO:0000313" key="4">
    <source>
        <dbReference type="Proteomes" id="UP000198432"/>
    </source>
</evidence>
<accession>A0A239DVC5</accession>
<evidence type="ECO:0000313" key="3">
    <source>
        <dbReference type="EMBL" id="SNS36189.1"/>
    </source>
</evidence>
<keyword evidence="4" id="KW-1185">Reference proteome</keyword>
<dbReference type="EMBL" id="FZOQ01000005">
    <property type="protein sequence ID" value="SNS36189.1"/>
    <property type="molecule type" value="Genomic_DNA"/>
</dbReference>
<dbReference type="Pfam" id="PF03432">
    <property type="entry name" value="Relaxase"/>
    <property type="match status" value="1"/>
</dbReference>
<sequence>MIVKILSSSGSFAGVNYNEDKVKKGTAVLLAEENFGMLQTGRSGIGDTDYKGYFQSWSTSEDHVQTVKHPQFHAVLSCEGREKDAQELKFIAEQYLEKMGYQENPYLIYFHSDTANNHVHIVSSRVNEEGRKIDDSFERTRSQKAIKEILLQDVGEEIKAHVSKAMGYSFSTPAQFKMLLEANGVKVGEKGSTYDFVKYGSLVSSMDKDTVGQKIAQYTAPDERIRQLHSLFTKYKPGLAPKAFQEFMKSKFGVEIVFHKAKGEQEPYGYSIIDHAQKQVLKGSQVMKLSELMTAVSRPERIASAQGIIGAVAKDTDITFSEFKSQLKAVGFSVNKRGEVKLKGEAEPSLQVDEMVMKGLYQKERLKQARSFAITSAADARILSQVFYLKPHSLAINGPVNEDAREYASGRLNSMLANGRQLPDVLESNGWSIAKLDNKHYLIDKREKAIYPVNELTSRQLDYSAAGVVSLDEARSRAATQQAAYSSGGVGDMLTMLAQLAQEGSREPQQDRKNKRRMKR</sequence>